<keyword evidence="3" id="KW-1185">Reference proteome</keyword>
<sequence length="191" mass="22122">MPPPSRRSRHASPNSKPKTARCASSSPPRKAQHDRHQTPRPPFPPFTRETALQKIRAAEDAWNSRDPARVALAYTIDSAWRNRDRFLTGRAAIIDLLTAKWAREEEYRLVKDLWAFTDNRIAVRFQYECRTEGQWYRCYGNEQWEFAENGLMRRREASVNDVPIAEADRRFLWDAPGPRPLDYPGLAGVNG</sequence>
<dbReference type="InterPro" id="IPR009783">
    <property type="entry name" value="DUF1348"/>
</dbReference>
<feature type="compositionally biased region" description="Basic residues" evidence="1">
    <location>
        <begin position="1"/>
        <end position="10"/>
    </location>
</feature>
<dbReference type="PANTHER" id="PTHR31757">
    <property type="entry name" value="SLL0781 PROTEIN"/>
    <property type="match status" value="1"/>
</dbReference>
<feature type="region of interest" description="Disordered" evidence="1">
    <location>
        <begin position="1"/>
        <end position="46"/>
    </location>
</feature>
<dbReference type="PANTHER" id="PTHR31757:SF0">
    <property type="entry name" value="SLL0781 PROTEIN"/>
    <property type="match status" value="1"/>
</dbReference>
<dbReference type="Gene3D" id="3.10.450.50">
    <property type="match status" value="1"/>
</dbReference>
<organism evidence="2 3">
    <name type="scientific">Sphingomonas oligophenolica</name>
    <dbReference type="NCBI Taxonomy" id="301154"/>
    <lineage>
        <taxon>Bacteria</taxon>
        <taxon>Pseudomonadati</taxon>
        <taxon>Pseudomonadota</taxon>
        <taxon>Alphaproteobacteria</taxon>
        <taxon>Sphingomonadales</taxon>
        <taxon>Sphingomonadaceae</taxon>
        <taxon>Sphingomonas</taxon>
    </lineage>
</organism>
<evidence type="ECO:0000313" key="2">
    <source>
        <dbReference type="EMBL" id="MEN2789948.1"/>
    </source>
</evidence>
<accession>A0ABU9Y2C9</accession>
<reference evidence="2 3" key="1">
    <citation type="submission" date="2024-05" db="EMBL/GenBank/DDBJ databases">
        <authorList>
            <person name="Liu Q."/>
            <person name="Xin Y.-H."/>
        </authorList>
    </citation>
    <scope>NUCLEOTIDE SEQUENCE [LARGE SCALE GENOMIC DNA]</scope>
    <source>
        <strain evidence="2 3">CGMCC 1.10181</strain>
    </source>
</reference>
<dbReference type="InterPro" id="IPR032710">
    <property type="entry name" value="NTF2-like_dom_sf"/>
</dbReference>
<evidence type="ECO:0000313" key="3">
    <source>
        <dbReference type="Proteomes" id="UP001419910"/>
    </source>
</evidence>
<gene>
    <name evidence="2" type="ORF">ABC974_09950</name>
</gene>
<dbReference type="Proteomes" id="UP001419910">
    <property type="component" value="Unassembled WGS sequence"/>
</dbReference>
<dbReference type="EMBL" id="JBDIME010000006">
    <property type="protein sequence ID" value="MEN2789948.1"/>
    <property type="molecule type" value="Genomic_DNA"/>
</dbReference>
<dbReference type="SUPFAM" id="SSF54427">
    <property type="entry name" value="NTF2-like"/>
    <property type="match status" value="1"/>
</dbReference>
<comment type="caution">
    <text evidence="2">The sequence shown here is derived from an EMBL/GenBank/DDBJ whole genome shotgun (WGS) entry which is preliminary data.</text>
</comment>
<proteinExistence type="predicted"/>
<evidence type="ECO:0000256" key="1">
    <source>
        <dbReference type="SAM" id="MobiDB-lite"/>
    </source>
</evidence>
<dbReference type="RefSeq" id="WP_343891265.1">
    <property type="nucleotide sequence ID" value="NZ_BAAAEH010000040.1"/>
</dbReference>
<protein>
    <submittedName>
        <fullName evidence="2">Nuclear transport factor 2 family protein</fullName>
    </submittedName>
</protein>
<dbReference type="Pfam" id="PF07080">
    <property type="entry name" value="DUF1348"/>
    <property type="match status" value="1"/>
</dbReference>
<name>A0ABU9Y2C9_9SPHN</name>